<organism evidence="2 3">
    <name type="scientific">Edaphochlamys debaryana</name>
    <dbReference type="NCBI Taxonomy" id="47281"/>
    <lineage>
        <taxon>Eukaryota</taxon>
        <taxon>Viridiplantae</taxon>
        <taxon>Chlorophyta</taxon>
        <taxon>core chlorophytes</taxon>
        <taxon>Chlorophyceae</taxon>
        <taxon>CS clade</taxon>
        <taxon>Chlamydomonadales</taxon>
        <taxon>Chlamydomonadales incertae sedis</taxon>
        <taxon>Edaphochlamys</taxon>
    </lineage>
</organism>
<dbReference type="OrthoDB" id="543408at2759"/>
<feature type="region of interest" description="Disordered" evidence="1">
    <location>
        <begin position="37"/>
        <end position="64"/>
    </location>
</feature>
<sequence>MLPSPGPTGALLHHALPALGVFLRGNAGLCDVLRRTGTSRRHVSSSSDKSQDKSQQRPGALAASKSRVLPFSLTAQEAENEYEAHHSGLLTAQPGGWDRLKTMLLPFWCVSTEAQVHVQSAQIGHTRLRPASRGRPAEWVTDWYTVAPDWRYERRWSAESLETQVYAGAKYRHDPAIDKMKPGEYVRQALPYGDYISRADSGRAVEPDRVVPFQMSPLAATEAVRNTIRAAEQRTAEEQLRKMFGGDRVQLVVMDVQLSRLAATPVFAPAFVFKTRIRGTAMRTYVAGYKPGLSSGPLLPNPSRVASLAAGAGMLASGALVPFSGGPLGWTLGAVVWGAIGYAAAIFWPELHAGFLGLRARLQRPLPSASAEEQEAWWRYEWVRQDPDEAFGYDSEGRYSGTYRSRKEYGRRQQQQQRQDRQARKSAA</sequence>
<dbReference type="EMBL" id="JAEHOE010000046">
    <property type="protein sequence ID" value="KAG2492209.1"/>
    <property type="molecule type" value="Genomic_DNA"/>
</dbReference>
<keyword evidence="3" id="KW-1185">Reference proteome</keyword>
<gene>
    <name evidence="2" type="ORF">HYH03_009455</name>
</gene>
<protein>
    <submittedName>
        <fullName evidence="2">Uncharacterized protein</fullName>
    </submittedName>
</protein>
<evidence type="ECO:0000313" key="3">
    <source>
        <dbReference type="Proteomes" id="UP000612055"/>
    </source>
</evidence>
<reference evidence="2" key="1">
    <citation type="journal article" date="2020" name="bioRxiv">
        <title>Comparative genomics of Chlamydomonas.</title>
        <authorList>
            <person name="Craig R.J."/>
            <person name="Hasan A.R."/>
            <person name="Ness R.W."/>
            <person name="Keightley P.D."/>
        </authorList>
    </citation>
    <scope>NUCLEOTIDE SEQUENCE</scope>
    <source>
        <strain evidence="2">CCAP 11/70</strain>
    </source>
</reference>
<dbReference type="AlphaFoldDB" id="A0A835XYQ7"/>
<dbReference type="Proteomes" id="UP000612055">
    <property type="component" value="Unassembled WGS sequence"/>
</dbReference>
<accession>A0A835XYQ7</accession>
<proteinExistence type="predicted"/>
<evidence type="ECO:0000313" key="2">
    <source>
        <dbReference type="EMBL" id="KAG2492209.1"/>
    </source>
</evidence>
<evidence type="ECO:0000256" key="1">
    <source>
        <dbReference type="SAM" id="MobiDB-lite"/>
    </source>
</evidence>
<feature type="compositionally biased region" description="Basic and acidic residues" evidence="1">
    <location>
        <begin position="418"/>
        <end position="428"/>
    </location>
</feature>
<name>A0A835XYQ7_9CHLO</name>
<comment type="caution">
    <text evidence="2">The sequence shown here is derived from an EMBL/GenBank/DDBJ whole genome shotgun (WGS) entry which is preliminary data.</text>
</comment>
<feature type="region of interest" description="Disordered" evidence="1">
    <location>
        <begin position="389"/>
        <end position="428"/>
    </location>
</feature>